<dbReference type="AlphaFoldDB" id="A0A0C3FLW8"/>
<gene>
    <name evidence="1" type="ORF">PILCRDRAFT_513107</name>
</gene>
<evidence type="ECO:0000313" key="1">
    <source>
        <dbReference type="EMBL" id="KIM80704.1"/>
    </source>
</evidence>
<name>A0A0C3FLW8_PILCF</name>
<protein>
    <recommendedName>
        <fullName evidence="3">Nucleolus and neural progenitor protein-like N-terminal domain-containing protein</fullName>
    </recommendedName>
</protein>
<evidence type="ECO:0008006" key="3">
    <source>
        <dbReference type="Google" id="ProtNLM"/>
    </source>
</evidence>
<dbReference type="EMBL" id="KN833002">
    <property type="protein sequence ID" value="KIM80704.1"/>
    <property type="molecule type" value="Genomic_DNA"/>
</dbReference>
<reference evidence="1 2" key="1">
    <citation type="submission" date="2014-04" db="EMBL/GenBank/DDBJ databases">
        <authorList>
            <consortium name="DOE Joint Genome Institute"/>
            <person name="Kuo A."/>
            <person name="Tarkka M."/>
            <person name="Buscot F."/>
            <person name="Kohler A."/>
            <person name="Nagy L.G."/>
            <person name="Floudas D."/>
            <person name="Copeland A."/>
            <person name="Barry K.W."/>
            <person name="Cichocki N."/>
            <person name="Veneault-Fourrey C."/>
            <person name="LaButti K."/>
            <person name="Lindquist E.A."/>
            <person name="Lipzen A."/>
            <person name="Lundell T."/>
            <person name="Morin E."/>
            <person name="Murat C."/>
            <person name="Sun H."/>
            <person name="Tunlid A."/>
            <person name="Henrissat B."/>
            <person name="Grigoriev I.V."/>
            <person name="Hibbett D.S."/>
            <person name="Martin F."/>
            <person name="Nordberg H.P."/>
            <person name="Cantor M.N."/>
            <person name="Hua S.X."/>
        </authorList>
    </citation>
    <scope>NUCLEOTIDE SEQUENCE [LARGE SCALE GENOMIC DNA]</scope>
    <source>
        <strain evidence="1 2">F 1598</strain>
    </source>
</reference>
<proteinExistence type="predicted"/>
<dbReference type="STRING" id="765440.A0A0C3FLW8"/>
<accession>A0A0C3FLW8</accession>
<dbReference type="OrthoDB" id="114080at2759"/>
<organism evidence="1 2">
    <name type="scientific">Piloderma croceum (strain F 1598)</name>
    <dbReference type="NCBI Taxonomy" id="765440"/>
    <lineage>
        <taxon>Eukaryota</taxon>
        <taxon>Fungi</taxon>
        <taxon>Dikarya</taxon>
        <taxon>Basidiomycota</taxon>
        <taxon>Agaricomycotina</taxon>
        <taxon>Agaricomycetes</taxon>
        <taxon>Agaricomycetidae</taxon>
        <taxon>Atheliales</taxon>
        <taxon>Atheliaceae</taxon>
        <taxon>Piloderma</taxon>
    </lineage>
</organism>
<dbReference type="Proteomes" id="UP000054166">
    <property type="component" value="Unassembled WGS sequence"/>
</dbReference>
<dbReference type="InParanoid" id="A0A0C3FLW8"/>
<evidence type="ECO:0000313" key="2">
    <source>
        <dbReference type="Proteomes" id="UP000054166"/>
    </source>
</evidence>
<sequence>MTPRWPSSPALSPLPRASIDPSYYPSLDSVLKDLKSCSRRLQSIFSAYRDELQILERLFYKGKNQHRSALFWKRAAEMKRYGERLDTLGFPDMLALLRSSFYGATSIQSPKYMRGPWTHVPNSTYVIYIAERLAACLTLVNKLHERLLAIYRSFKLAMQYGAFVQLILTLAAIAARMDALIPEFQDVLQLSWTVNHRILLILDPDQARRIKTRVDPAVHHQSVPTVVRFDVNMSFNDVNVWEDMGSSVARPIITPPENTIDTPSHDRLISKTNSAVVLDDTLRFATVADESFQPFASIGQGDVERQVVSKQPTKIDKMSKRSRKGEANITFPKKAKTKRNEIDDIFGL</sequence>
<dbReference type="HOGENOM" id="CLU_057900_0_0_1"/>
<keyword evidence="2" id="KW-1185">Reference proteome</keyword>
<reference evidence="2" key="2">
    <citation type="submission" date="2015-01" db="EMBL/GenBank/DDBJ databases">
        <title>Evolutionary Origins and Diversification of the Mycorrhizal Mutualists.</title>
        <authorList>
            <consortium name="DOE Joint Genome Institute"/>
            <consortium name="Mycorrhizal Genomics Consortium"/>
            <person name="Kohler A."/>
            <person name="Kuo A."/>
            <person name="Nagy L.G."/>
            <person name="Floudas D."/>
            <person name="Copeland A."/>
            <person name="Barry K.W."/>
            <person name="Cichocki N."/>
            <person name="Veneault-Fourrey C."/>
            <person name="LaButti K."/>
            <person name="Lindquist E.A."/>
            <person name="Lipzen A."/>
            <person name="Lundell T."/>
            <person name="Morin E."/>
            <person name="Murat C."/>
            <person name="Riley R."/>
            <person name="Ohm R."/>
            <person name="Sun H."/>
            <person name="Tunlid A."/>
            <person name="Henrissat B."/>
            <person name="Grigoriev I.V."/>
            <person name="Hibbett D.S."/>
            <person name="Martin F."/>
        </authorList>
    </citation>
    <scope>NUCLEOTIDE SEQUENCE [LARGE SCALE GENOMIC DNA]</scope>
    <source>
        <strain evidence="2">F 1598</strain>
    </source>
</reference>